<dbReference type="AlphaFoldDB" id="A0AAE1BD72"/>
<evidence type="ECO:0000256" key="1">
    <source>
        <dbReference type="SAM" id="MobiDB-lite"/>
    </source>
</evidence>
<keyword evidence="3" id="KW-1185">Reference proteome</keyword>
<accession>A0AAE1BD72</accession>
<feature type="region of interest" description="Disordered" evidence="1">
    <location>
        <begin position="290"/>
        <end position="328"/>
    </location>
</feature>
<gene>
    <name evidence="2" type="ORF">RRG08_066228</name>
</gene>
<proteinExistence type="predicted"/>
<organism evidence="2 3">
    <name type="scientific">Elysia crispata</name>
    <name type="common">lettuce slug</name>
    <dbReference type="NCBI Taxonomy" id="231223"/>
    <lineage>
        <taxon>Eukaryota</taxon>
        <taxon>Metazoa</taxon>
        <taxon>Spiralia</taxon>
        <taxon>Lophotrochozoa</taxon>
        <taxon>Mollusca</taxon>
        <taxon>Gastropoda</taxon>
        <taxon>Heterobranchia</taxon>
        <taxon>Euthyneura</taxon>
        <taxon>Panpulmonata</taxon>
        <taxon>Sacoglossa</taxon>
        <taxon>Placobranchoidea</taxon>
        <taxon>Plakobranchidae</taxon>
        <taxon>Elysia</taxon>
    </lineage>
</organism>
<protein>
    <submittedName>
        <fullName evidence="2">Uncharacterized protein</fullName>
    </submittedName>
</protein>
<reference evidence="2" key="1">
    <citation type="journal article" date="2023" name="G3 (Bethesda)">
        <title>A reference genome for the long-term kleptoplast-retaining sea slug Elysia crispata morphotype clarki.</title>
        <authorList>
            <person name="Eastman K.E."/>
            <person name="Pendleton A.L."/>
            <person name="Shaikh M.A."/>
            <person name="Suttiyut T."/>
            <person name="Ogas R."/>
            <person name="Tomko P."/>
            <person name="Gavelis G."/>
            <person name="Widhalm J.R."/>
            <person name="Wisecaver J.H."/>
        </authorList>
    </citation>
    <scope>NUCLEOTIDE SEQUENCE</scope>
    <source>
        <strain evidence="2">ECLA1</strain>
    </source>
</reference>
<dbReference type="Proteomes" id="UP001283361">
    <property type="component" value="Unassembled WGS sequence"/>
</dbReference>
<feature type="compositionally biased region" description="Basic and acidic residues" evidence="1">
    <location>
        <begin position="99"/>
        <end position="114"/>
    </location>
</feature>
<evidence type="ECO:0000313" key="2">
    <source>
        <dbReference type="EMBL" id="KAK3803992.1"/>
    </source>
</evidence>
<evidence type="ECO:0000313" key="3">
    <source>
        <dbReference type="Proteomes" id="UP001283361"/>
    </source>
</evidence>
<dbReference type="EMBL" id="JAWDGP010000067">
    <property type="protein sequence ID" value="KAK3803992.1"/>
    <property type="molecule type" value="Genomic_DNA"/>
</dbReference>
<feature type="region of interest" description="Disordered" evidence="1">
    <location>
        <begin position="74"/>
        <end position="121"/>
    </location>
</feature>
<sequence>MAKFATSFNSTKKKHPCLVQCKVTMIGVAVFNNYWVCVSVCDSARLLSLEARLEHRLWRPLTTVFSASRVAAPSCSTSSTGGGGALGLWNPVDCPPQVRSREGAGGESERERASPPEQGSQLSSATYYVNLNKLVNPETTVYLRFTGQRFFHPVTGRPVLTQGSEPPPSDLRDHQLTPENLAERKLFSVSSVVASLVWGSGLLPSWTRLPPLTRVRCGRVGSSRGGRLGLSGSIPFPKVSTREGVYHSTVSGLHCWERTRNTSTAAPGLGLLTTTTTTTRDWYLNHETSYRRPSRALSKQSSSVDNKHAPRPHSKLPSLRLHLEPPPSSPGCLQALLSGVLVREIMG</sequence>
<name>A0AAE1BD72_9GAST</name>
<comment type="caution">
    <text evidence="2">The sequence shown here is derived from an EMBL/GenBank/DDBJ whole genome shotgun (WGS) entry which is preliminary data.</text>
</comment>